<evidence type="ECO:0000313" key="2">
    <source>
        <dbReference type="EMBL" id="SDX64729.1"/>
    </source>
</evidence>
<proteinExistence type="predicted"/>
<keyword evidence="3" id="KW-1185">Reference proteome</keyword>
<evidence type="ECO:0000313" key="3">
    <source>
        <dbReference type="Proteomes" id="UP000198816"/>
    </source>
</evidence>
<evidence type="ECO:0000259" key="1">
    <source>
        <dbReference type="Pfam" id="PF13808"/>
    </source>
</evidence>
<dbReference type="Proteomes" id="UP000198816">
    <property type="component" value="Unassembled WGS sequence"/>
</dbReference>
<reference evidence="3" key="1">
    <citation type="submission" date="2016-10" db="EMBL/GenBank/DDBJ databases">
        <authorList>
            <person name="Varghese N."/>
            <person name="Submissions S."/>
        </authorList>
    </citation>
    <scope>NUCLEOTIDE SEQUENCE [LARGE SCALE GENOMIC DNA]</scope>
    <source>
        <strain evidence="3">DSM 217</strain>
    </source>
</reference>
<feature type="domain" description="H repeat-associated protein N-terminal" evidence="1">
    <location>
        <begin position="21"/>
        <end position="67"/>
    </location>
</feature>
<sequence length="67" mass="7508">MFADGVLLPMPEMILDHSLIRHFSTLEDPRCALKRRHNLLDMIVMAIAATLCGADGWVQIEAFGRAK</sequence>
<protein>
    <submittedName>
        <fullName evidence="2">DDE_Tnp_1-associated</fullName>
    </submittedName>
</protein>
<dbReference type="AlphaFoldDB" id="A0A1H3DGA8"/>
<dbReference type="STRING" id="1058.SAMN05421783_14715"/>
<accession>A0A1H3DGA8</accession>
<name>A0A1H3DGA8_THIRO</name>
<gene>
    <name evidence="2" type="ORF">SAMN05421783_14715</name>
</gene>
<dbReference type="Pfam" id="PF13808">
    <property type="entry name" value="DDE_Tnp_1_assoc"/>
    <property type="match status" value="1"/>
</dbReference>
<dbReference type="InterPro" id="IPR032806">
    <property type="entry name" value="YbfD_N"/>
</dbReference>
<organism evidence="2 3">
    <name type="scientific">Thiocapsa roseopersicina</name>
    <dbReference type="NCBI Taxonomy" id="1058"/>
    <lineage>
        <taxon>Bacteria</taxon>
        <taxon>Pseudomonadati</taxon>
        <taxon>Pseudomonadota</taxon>
        <taxon>Gammaproteobacteria</taxon>
        <taxon>Chromatiales</taxon>
        <taxon>Chromatiaceae</taxon>
        <taxon>Thiocapsa</taxon>
    </lineage>
</organism>
<dbReference type="EMBL" id="FNNZ01000047">
    <property type="protein sequence ID" value="SDX64729.1"/>
    <property type="molecule type" value="Genomic_DNA"/>
</dbReference>